<proteinExistence type="predicted"/>
<dbReference type="RefSeq" id="WP_191738968.1">
    <property type="nucleotide sequence ID" value="NZ_JACSQB010000023.1"/>
</dbReference>
<dbReference type="Proteomes" id="UP000627166">
    <property type="component" value="Unassembled WGS sequence"/>
</dbReference>
<protein>
    <submittedName>
        <fullName evidence="2">ATP-binding protein</fullName>
    </submittedName>
</protein>
<reference evidence="2 3" key="1">
    <citation type="submission" date="2020-08" db="EMBL/GenBank/DDBJ databases">
        <title>A Genomic Blueprint of the Chicken Gut Microbiome.</title>
        <authorList>
            <person name="Gilroy R."/>
            <person name="Ravi A."/>
            <person name="Getino M."/>
            <person name="Pursley I."/>
            <person name="Horton D.L."/>
            <person name="Alikhan N.-F."/>
            <person name="Baker D."/>
            <person name="Gharbi K."/>
            <person name="Hall N."/>
            <person name="Watson M."/>
            <person name="Adriaenssens E.M."/>
            <person name="Foster-Nyarko E."/>
            <person name="Jarju S."/>
            <person name="Secka A."/>
            <person name="Antonio M."/>
            <person name="Oren A."/>
            <person name="Chaudhuri R."/>
            <person name="La Ragione R.M."/>
            <person name="Hildebrand F."/>
            <person name="Pallen M.J."/>
        </authorList>
    </citation>
    <scope>NUCLEOTIDE SEQUENCE [LARGE SCALE GENOMIC DNA]</scope>
    <source>
        <strain evidence="2 3">N37</strain>
    </source>
</reference>
<evidence type="ECO:0000259" key="1">
    <source>
        <dbReference type="SMART" id="SM00382"/>
    </source>
</evidence>
<dbReference type="InterPro" id="IPR011704">
    <property type="entry name" value="ATPase_dyneun-rel_AAA"/>
</dbReference>
<evidence type="ECO:0000313" key="2">
    <source>
        <dbReference type="EMBL" id="MBD8045995.1"/>
    </source>
</evidence>
<dbReference type="GO" id="GO:0005524">
    <property type="term" value="F:ATP binding"/>
    <property type="evidence" value="ECO:0007669"/>
    <property type="project" value="UniProtKB-KW"/>
</dbReference>
<dbReference type="EMBL" id="JACSQB010000023">
    <property type="protein sequence ID" value="MBD8045995.1"/>
    <property type="molecule type" value="Genomic_DNA"/>
</dbReference>
<dbReference type="Gene3D" id="3.40.50.300">
    <property type="entry name" value="P-loop containing nucleotide triphosphate hydrolases"/>
    <property type="match status" value="1"/>
</dbReference>
<keyword evidence="2" id="KW-0547">Nucleotide-binding</keyword>
<evidence type="ECO:0000313" key="3">
    <source>
        <dbReference type="Proteomes" id="UP000627166"/>
    </source>
</evidence>
<dbReference type="InterPro" id="IPR027417">
    <property type="entry name" value="P-loop_NTPase"/>
</dbReference>
<dbReference type="SUPFAM" id="SSF52540">
    <property type="entry name" value="P-loop containing nucleoside triphosphate hydrolases"/>
    <property type="match status" value="1"/>
</dbReference>
<gene>
    <name evidence="2" type="ORF">H9637_02880</name>
</gene>
<dbReference type="SMART" id="SM00382">
    <property type="entry name" value="AAA"/>
    <property type="match status" value="1"/>
</dbReference>
<comment type="caution">
    <text evidence="2">The sequence shown here is derived from an EMBL/GenBank/DDBJ whole genome shotgun (WGS) entry which is preliminary data.</text>
</comment>
<dbReference type="Pfam" id="PF07728">
    <property type="entry name" value="AAA_5"/>
    <property type="match status" value="1"/>
</dbReference>
<dbReference type="InterPro" id="IPR003593">
    <property type="entry name" value="AAA+_ATPase"/>
</dbReference>
<accession>A0ABR8YP36</accession>
<keyword evidence="3" id="KW-1185">Reference proteome</keyword>
<sequence length="374" mass="43443">MNFTDTLLSAEMVIKTDSVPLIVGESGIGKTALAKSLADKNGYQLIVIDGNLLKEGEIGGLPTIEDYIEINKDGVKIKKRKTVYAIHTKLQEIDNVIASGKKVLLFIDEINRCEHTVQQELMNLILNREINGYSLPNDVSILAAMNPSNKYNNFEETDYQVVDMDPAQENRFVWLEMESEVKSWLQWAIENGLDNKVIEFISTFPEYLHTSNEEETIKATPRSWERISKSYSYYKDNKDSIPSRILFNVLKGNVGTKIAQEFINFIENHNEPLISYDEIFENKEFSKELKDRVKNESHSRLYLTSKNVLYYLENKFDNEREINIFSKFINLYPVDLKIGVMQEIKENYKNLYDKFLDNEDFIEGYFKTYSDVKS</sequence>
<keyword evidence="2" id="KW-0067">ATP-binding</keyword>
<dbReference type="CDD" id="cd00009">
    <property type="entry name" value="AAA"/>
    <property type="match status" value="1"/>
</dbReference>
<feature type="domain" description="AAA+ ATPase" evidence="1">
    <location>
        <begin position="16"/>
        <end position="168"/>
    </location>
</feature>
<organism evidence="2 3">
    <name type="scientific">Clostridium faecium</name>
    <dbReference type="NCBI Taxonomy" id="2762223"/>
    <lineage>
        <taxon>Bacteria</taxon>
        <taxon>Bacillati</taxon>
        <taxon>Bacillota</taxon>
        <taxon>Clostridia</taxon>
        <taxon>Eubacteriales</taxon>
        <taxon>Clostridiaceae</taxon>
        <taxon>Clostridium</taxon>
    </lineage>
</organism>
<name>A0ABR8YP36_9CLOT</name>